<proteinExistence type="predicted"/>
<evidence type="ECO:0000313" key="2">
    <source>
        <dbReference type="Proteomes" id="UP000651057"/>
    </source>
</evidence>
<gene>
    <name evidence="1" type="ORF">JJQ60_05485</name>
</gene>
<comment type="caution">
    <text evidence="1">The sequence shown here is derived from an EMBL/GenBank/DDBJ whole genome shotgun (WGS) entry which is preliminary data.</text>
</comment>
<keyword evidence="2" id="KW-1185">Reference proteome</keyword>
<accession>A0A936ZVH2</accession>
<evidence type="ECO:0000313" key="1">
    <source>
        <dbReference type="EMBL" id="MBL0682956.1"/>
    </source>
</evidence>
<protein>
    <submittedName>
        <fullName evidence="1">Uncharacterized protein</fullName>
    </submittedName>
</protein>
<dbReference type="AlphaFoldDB" id="A0A936ZVH2"/>
<dbReference type="RefSeq" id="WP_344779207.1">
    <property type="nucleotide sequence ID" value="NZ_BAABAX010000023.1"/>
</dbReference>
<dbReference type="Proteomes" id="UP000651057">
    <property type="component" value="Unassembled WGS sequence"/>
</dbReference>
<sequence length="163" mass="18727">MIILFLAFIGIDRIEAQEQENIAPKEPRLTTSGVSYMEPTNPEKHSKFVINYRVSSNLFLEVRGQYDVYPIVNVFKSALIAKRYISNNTYLFSGGEIEWTRVVYKDLLPIPNIPTQYRSINGIGYDVNSYFTMEVQKDFYINATNLSPFSNPDAFSIKGTLKF</sequence>
<dbReference type="EMBL" id="JAERQJ010000002">
    <property type="protein sequence ID" value="MBL0682956.1"/>
    <property type="molecule type" value="Genomic_DNA"/>
</dbReference>
<name>A0A936ZVH2_9FLAO</name>
<reference evidence="1" key="1">
    <citation type="submission" date="2021-01" db="EMBL/GenBank/DDBJ databases">
        <authorList>
            <person name="Zhong Y.L."/>
        </authorList>
    </citation>
    <scope>NUCLEOTIDE SEQUENCE</scope>
    <source>
        <strain evidence="1">KCTC 23302</strain>
    </source>
</reference>
<organism evidence="1 2">
    <name type="scientific">Aquimarina mytili</name>
    <dbReference type="NCBI Taxonomy" id="874423"/>
    <lineage>
        <taxon>Bacteria</taxon>
        <taxon>Pseudomonadati</taxon>
        <taxon>Bacteroidota</taxon>
        <taxon>Flavobacteriia</taxon>
        <taxon>Flavobacteriales</taxon>
        <taxon>Flavobacteriaceae</taxon>
        <taxon>Aquimarina</taxon>
    </lineage>
</organism>